<sequence>MVTTIILGDFILLNLFLAILLQSFDNEADEVITIKHSKSMRKLSQGRLHDATTPVQLYSDALTDETASAHSLKVRRPPQPRKLHQRLSDHIISRWREWKLIKGKRVKQHESDIPTNHLTVASTDELDDSDKQFALDAVSVKSADTHTDSEIDILDPKIEPMPLRGRSLCIFPPTFKPRVVLRNILIHPITELVLLMCVVVSSLMLAVESPEMDPDSVLGQILFWLSVFFAAVFTIEMLLKFFVQGVVIFSLRKENRVGYLNDPWNVLDAFIVVVSIATLVYTDSRISAIKALRALRPLRFVNKIKGLKVVVSTLFRSISAIINVLIICLLVFVIFGILGVELFGGKMYYCTTEYIGTQNDCLYPNGVNRTMDFTWDNRSSTCSMQPQFEETLIYKDNCTAPMIWKNNKWNFDHLPSALLVLFEVGTIENWPDISNTAVAAVGVNMQPKEDHNIFAAIYFVLFVAIGSMFIVNLFVGVVLSSFNRIKEEEEGSLMLTEQQRDWVATQRLFLKLKLTKKMMAPKNFLRKPLYSLVTSTKFEYFISAIIVINIIFMAIEHDHMSPTLSAVLSYANIVFTFIFTVEAVLKLIGLGILQYFTDGWNLFDGFVVLLSIFGIVMNYLDTGIGLNPTILRVFRVFRIFRILRLVKTAKRIRTLLETLYYSVPSMVNVMLTVALVAFIYSIIGMNLFYHVAPLDEMTHLANFKGFWNSILLMIRISTSEDWNGIMRDCMNTENCVGNECGNPWLAVPFFVSYVIICTFVIMNLFVAVILDNFETQMRFEDSALNSGDLTKFAEIWSEFDPKATYLIRTEFLKNLLQRVGPPLGLPVDCTRADLIRKLVSLDIPEHQGKIHFIETLIPLARRVYNVELPPHERRKLEKNLARRFKSLKTMSSTLGYTTGEYFAATYIQAAYRGRQVRKSGAAIIGLELVRTDSGRLRFKIDRRCHRVVKQKEWEKHNEKDDNKDDVATENGASEMDSSDGSSAYSSDDGVYEQPPNNAQENHLSTSLKKQSSSGSNHEIPGLSVMKMAVGGHVVHLDRGEDTLHVGYGDDSLTAVVKGLPLETEQQHEATEDDLHDHLDIMDIEEDEKEDRL</sequence>
<dbReference type="Pfam" id="PF00520">
    <property type="entry name" value="Ion_trans"/>
    <property type="match status" value="2"/>
</dbReference>
<dbReference type="SUPFAM" id="SSF81324">
    <property type="entry name" value="Voltage-gated potassium channels"/>
    <property type="match status" value="2"/>
</dbReference>
<dbReference type="EMBL" id="HBGD01002569">
    <property type="protein sequence ID" value="CAD9078906.1"/>
    <property type="molecule type" value="Transcribed_RNA"/>
</dbReference>
<feature type="transmembrane region" description="Helical" evidence="10">
    <location>
        <begin position="313"/>
        <end position="338"/>
    </location>
</feature>
<evidence type="ECO:0000256" key="3">
    <source>
        <dbReference type="ARBA" id="ARBA00022692"/>
    </source>
</evidence>
<feature type="transmembrane region" description="Helical" evidence="10">
    <location>
        <begin position="263"/>
        <end position="282"/>
    </location>
</feature>
<evidence type="ECO:0000256" key="4">
    <source>
        <dbReference type="ARBA" id="ARBA00022737"/>
    </source>
</evidence>
<reference evidence="14" key="1">
    <citation type="submission" date="2021-01" db="EMBL/GenBank/DDBJ databases">
        <authorList>
            <person name="Corre E."/>
            <person name="Pelletier E."/>
            <person name="Niang G."/>
            <person name="Scheremetjew M."/>
            <person name="Finn R."/>
            <person name="Kale V."/>
            <person name="Holt S."/>
            <person name="Cochrane G."/>
            <person name="Meng A."/>
            <person name="Brown T."/>
            <person name="Cohen L."/>
        </authorList>
    </citation>
    <scope>NUCLEOTIDE SEQUENCE</scope>
    <source>
        <strain evidence="14">WS</strain>
    </source>
</reference>
<evidence type="ECO:0000256" key="11">
    <source>
        <dbReference type="SAM" id="SignalP"/>
    </source>
</evidence>
<dbReference type="Gene3D" id="1.10.238.10">
    <property type="entry name" value="EF-hand"/>
    <property type="match status" value="1"/>
</dbReference>
<dbReference type="AlphaFoldDB" id="A0A7S1KMN9"/>
<evidence type="ECO:0000313" key="14">
    <source>
        <dbReference type="EMBL" id="CAD9078906.1"/>
    </source>
</evidence>
<keyword evidence="3 10" id="KW-0812">Transmembrane</keyword>
<evidence type="ECO:0000256" key="5">
    <source>
        <dbReference type="ARBA" id="ARBA00022989"/>
    </source>
</evidence>
<keyword evidence="5 10" id="KW-1133">Transmembrane helix</keyword>
<feature type="compositionally biased region" description="Low complexity" evidence="9">
    <location>
        <begin position="1003"/>
        <end position="1015"/>
    </location>
</feature>
<feature type="transmembrane region" description="Helical" evidence="10">
    <location>
        <begin position="667"/>
        <end position="689"/>
    </location>
</feature>
<keyword evidence="6" id="KW-0406">Ion transport</keyword>
<dbReference type="InterPro" id="IPR031649">
    <property type="entry name" value="GPHH_dom"/>
</dbReference>
<dbReference type="GO" id="GO:0005248">
    <property type="term" value="F:voltage-gated sodium channel activity"/>
    <property type="evidence" value="ECO:0007669"/>
    <property type="project" value="TreeGrafter"/>
</dbReference>
<keyword evidence="2" id="KW-0813">Transport</keyword>
<evidence type="ECO:0000256" key="2">
    <source>
        <dbReference type="ARBA" id="ARBA00022448"/>
    </source>
</evidence>
<keyword evidence="11" id="KW-0732">Signal</keyword>
<evidence type="ECO:0008006" key="15">
    <source>
        <dbReference type="Google" id="ProtNLM"/>
    </source>
</evidence>
<evidence type="ECO:0000256" key="6">
    <source>
        <dbReference type="ARBA" id="ARBA00023065"/>
    </source>
</evidence>
<feature type="region of interest" description="Disordered" evidence="9">
    <location>
        <begin position="951"/>
        <end position="1019"/>
    </location>
</feature>
<feature type="domain" description="Ion transport" evidence="12">
    <location>
        <begin position="538"/>
        <end position="776"/>
    </location>
</feature>
<dbReference type="Gene3D" id="1.10.287.70">
    <property type="match status" value="2"/>
</dbReference>
<evidence type="ECO:0000256" key="9">
    <source>
        <dbReference type="SAM" id="MobiDB-lite"/>
    </source>
</evidence>
<feature type="domain" description="Voltage-dependent L-type calcium channel IQ-associated" evidence="13">
    <location>
        <begin position="792"/>
        <end position="844"/>
    </location>
</feature>
<evidence type="ECO:0000259" key="12">
    <source>
        <dbReference type="Pfam" id="PF00520"/>
    </source>
</evidence>
<keyword evidence="8" id="KW-0407">Ion channel</keyword>
<dbReference type="PROSITE" id="PS50096">
    <property type="entry name" value="IQ"/>
    <property type="match status" value="1"/>
</dbReference>
<feature type="transmembrane region" description="Helical" evidence="10">
    <location>
        <begin position="750"/>
        <end position="770"/>
    </location>
</feature>
<feature type="transmembrane region" description="Helical" evidence="10">
    <location>
        <begin position="184"/>
        <end position="205"/>
    </location>
</feature>
<keyword evidence="7 10" id="KW-0472">Membrane</keyword>
<protein>
    <recommendedName>
        <fullName evidence="15">Sodium channel protein</fullName>
    </recommendedName>
</protein>
<dbReference type="InterPro" id="IPR027359">
    <property type="entry name" value="Volt_channel_dom_sf"/>
</dbReference>
<dbReference type="PANTHER" id="PTHR10037:SF62">
    <property type="entry name" value="SODIUM CHANNEL PROTEIN 60E"/>
    <property type="match status" value="1"/>
</dbReference>
<feature type="transmembrane region" description="Helical" evidence="10">
    <location>
        <begin position="567"/>
        <end position="588"/>
    </location>
</feature>
<feature type="transmembrane region" description="Helical" evidence="10">
    <location>
        <begin position="600"/>
        <end position="620"/>
    </location>
</feature>
<evidence type="ECO:0000256" key="7">
    <source>
        <dbReference type="ARBA" id="ARBA00023136"/>
    </source>
</evidence>
<comment type="subcellular location">
    <subcellularLocation>
        <location evidence="1">Membrane</location>
        <topology evidence="1">Multi-pass membrane protein</topology>
    </subcellularLocation>
</comment>
<evidence type="ECO:0000259" key="13">
    <source>
        <dbReference type="Pfam" id="PF16905"/>
    </source>
</evidence>
<feature type="transmembrane region" description="Helical" evidence="10">
    <location>
        <begin position="538"/>
        <end position="555"/>
    </location>
</feature>
<dbReference type="Gene3D" id="1.20.120.350">
    <property type="entry name" value="Voltage-gated potassium channels. Chain C"/>
    <property type="match status" value="2"/>
</dbReference>
<feature type="compositionally biased region" description="Low complexity" evidence="9">
    <location>
        <begin position="973"/>
        <end position="988"/>
    </location>
</feature>
<dbReference type="GO" id="GO:0022843">
    <property type="term" value="F:voltage-gated monoatomic cation channel activity"/>
    <property type="evidence" value="ECO:0007669"/>
    <property type="project" value="UniProtKB-ARBA"/>
</dbReference>
<feature type="transmembrane region" description="Helical" evidence="10">
    <location>
        <begin position="217"/>
        <end position="243"/>
    </location>
</feature>
<evidence type="ECO:0000256" key="1">
    <source>
        <dbReference type="ARBA" id="ARBA00004141"/>
    </source>
</evidence>
<dbReference type="GO" id="GO:0001518">
    <property type="term" value="C:voltage-gated sodium channel complex"/>
    <property type="evidence" value="ECO:0007669"/>
    <property type="project" value="TreeGrafter"/>
</dbReference>
<keyword evidence="4" id="KW-0677">Repeat</keyword>
<accession>A0A7S1KMN9</accession>
<dbReference type="FunFam" id="1.20.120.350:FF:000072">
    <property type="entry name" value="Voltage-dependent T-type calcium channel subunit alpha"/>
    <property type="match status" value="1"/>
</dbReference>
<dbReference type="PANTHER" id="PTHR10037">
    <property type="entry name" value="VOLTAGE-GATED CATION CHANNEL CALCIUM AND SODIUM"/>
    <property type="match status" value="1"/>
</dbReference>
<feature type="chain" id="PRO_5031251940" description="Sodium channel protein" evidence="11">
    <location>
        <begin position="24"/>
        <end position="1092"/>
    </location>
</feature>
<dbReference type="InterPro" id="IPR043203">
    <property type="entry name" value="VGCC_Ca_Na"/>
</dbReference>
<organism evidence="14">
    <name type="scientific">Percolomonas cosmopolitus</name>
    <dbReference type="NCBI Taxonomy" id="63605"/>
    <lineage>
        <taxon>Eukaryota</taxon>
        <taxon>Discoba</taxon>
        <taxon>Heterolobosea</taxon>
        <taxon>Tetramitia</taxon>
        <taxon>Eutetramitia</taxon>
        <taxon>Percolomonadidae</taxon>
        <taxon>Percolomonas</taxon>
    </lineage>
</organism>
<proteinExistence type="predicted"/>
<gene>
    <name evidence="14" type="ORF">PCOS0759_LOCUS2138</name>
</gene>
<evidence type="ECO:0000256" key="8">
    <source>
        <dbReference type="ARBA" id="ARBA00023303"/>
    </source>
</evidence>
<evidence type="ECO:0000256" key="10">
    <source>
        <dbReference type="SAM" id="Phobius"/>
    </source>
</evidence>
<feature type="transmembrane region" description="Helical" evidence="10">
    <location>
        <begin position="453"/>
        <end position="479"/>
    </location>
</feature>
<name>A0A7S1KMN9_9EUKA</name>
<dbReference type="Pfam" id="PF16905">
    <property type="entry name" value="GPHH"/>
    <property type="match status" value="1"/>
</dbReference>
<feature type="compositionally biased region" description="Basic and acidic residues" evidence="9">
    <location>
        <begin position="951"/>
        <end position="966"/>
    </location>
</feature>
<feature type="domain" description="Ion transport" evidence="12">
    <location>
        <begin position="187"/>
        <end position="489"/>
    </location>
</feature>
<feature type="signal peptide" evidence="11">
    <location>
        <begin position="1"/>
        <end position="23"/>
    </location>
</feature>
<dbReference type="InterPro" id="IPR005821">
    <property type="entry name" value="Ion_trans_dom"/>
</dbReference>